<dbReference type="AlphaFoldDB" id="A0A6C0EHC8"/>
<accession>A0A6C0EHC8</accession>
<feature type="compositionally biased region" description="Basic and acidic residues" evidence="1">
    <location>
        <begin position="320"/>
        <end position="330"/>
    </location>
</feature>
<organism evidence="2">
    <name type="scientific">viral metagenome</name>
    <dbReference type="NCBI Taxonomy" id="1070528"/>
    <lineage>
        <taxon>unclassified sequences</taxon>
        <taxon>metagenomes</taxon>
        <taxon>organismal metagenomes</taxon>
    </lineage>
</organism>
<feature type="compositionally biased region" description="Basic and acidic residues" evidence="1">
    <location>
        <begin position="339"/>
        <end position="349"/>
    </location>
</feature>
<dbReference type="EMBL" id="MN738863">
    <property type="protein sequence ID" value="QHT28586.1"/>
    <property type="molecule type" value="Genomic_DNA"/>
</dbReference>
<protein>
    <submittedName>
        <fullName evidence="2">Uncharacterized protein</fullName>
    </submittedName>
</protein>
<sequence>MNSYHHVLVDAKNEYTKQLVEMLTYRLYEGIKSIYSEAIDVSNKSYNRQYLKTFQQLLGDIPRWNSQLIDKEYRRILLKSDCDWMEDLITAVFVTHTKVLASIKSSKNTNSIDLKVPTCQHFIHKTYIETARQFWKRPDLLDHNLTKIEIQRNLSTSLELIAKSIEETIRKQLPVKNILKEYLGVEYINKKTAEIDDISLDMSPEDKTNLQNLVTKELKNSLENKTSKLDENYSNYSLNIDDNNIFNTDNGGDSDIKLDTKSNSTLIEELELTSNRSQLDYQLTKSFSGKELELKSNRGEELELQSNRGEELELQSNRSQLEKQSTRGEELELQSNRSQLEKQSTRGEELELQSNRSQLEKQSTRGEELELKSNRSQLEKQSTRGQEVELKSNRSQLEKQSTRGEEVELKSNTGQLEKQSIKFTRGEEAELQSNRSQLEKQSIKSTRDEELELKSNDQLDKISNHTLVGELELKSNISQIDGRGELELKSNISQIEGEGELELKSNNQLDELKSIKTTLSKNIDTVTNNSQLDTTSNFNFFSDAINY</sequence>
<reference evidence="2" key="1">
    <citation type="journal article" date="2020" name="Nature">
        <title>Giant virus diversity and host interactions through global metagenomics.</title>
        <authorList>
            <person name="Schulz F."/>
            <person name="Roux S."/>
            <person name="Paez-Espino D."/>
            <person name="Jungbluth S."/>
            <person name="Walsh D.A."/>
            <person name="Denef V.J."/>
            <person name="McMahon K.D."/>
            <person name="Konstantinidis K.T."/>
            <person name="Eloe-Fadrosh E.A."/>
            <person name="Kyrpides N.C."/>
            <person name="Woyke T."/>
        </authorList>
    </citation>
    <scope>NUCLEOTIDE SEQUENCE</scope>
    <source>
        <strain evidence="2">GVMAG-M-3300001351-8</strain>
    </source>
</reference>
<evidence type="ECO:0000256" key="1">
    <source>
        <dbReference type="SAM" id="MobiDB-lite"/>
    </source>
</evidence>
<name>A0A6C0EHC8_9ZZZZ</name>
<dbReference type="Pfam" id="PF19068">
    <property type="entry name" value="DUF5764"/>
    <property type="match status" value="1"/>
</dbReference>
<proteinExistence type="predicted"/>
<dbReference type="InterPro" id="IPR043913">
    <property type="entry name" value="DUF5764"/>
</dbReference>
<feature type="region of interest" description="Disordered" evidence="1">
    <location>
        <begin position="300"/>
        <end position="412"/>
    </location>
</feature>
<feature type="compositionally biased region" description="Basic and acidic residues" evidence="1">
    <location>
        <begin position="358"/>
        <end position="409"/>
    </location>
</feature>
<evidence type="ECO:0000313" key="2">
    <source>
        <dbReference type="EMBL" id="QHT28586.1"/>
    </source>
</evidence>